<dbReference type="AlphaFoldDB" id="A0A919UAK9"/>
<dbReference type="EMBL" id="BONQ01000107">
    <property type="protein sequence ID" value="GIG48624.1"/>
    <property type="molecule type" value="Genomic_DNA"/>
</dbReference>
<dbReference type="InterPro" id="IPR036188">
    <property type="entry name" value="FAD/NAD-bd_sf"/>
</dbReference>
<dbReference type="SUPFAM" id="SSF51905">
    <property type="entry name" value="FAD/NAD(P)-binding domain"/>
    <property type="match status" value="2"/>
</dbReference>
<organism evidence="2 3">
    <name type="scientific">Dactylosporangium siamense</name>
    <dbReference type="NCBI Taxonomy" id="685454"/>
    <lineage>
        <taxon>Bacteria</taxon>
        <taxon>Bacillati</taxon>
        <taxon>Actinomycetota</taxon>
        <taxon>Actinomycetes</taxon>
        <taxon>Micromonosporales</taxon>
        <taxon>Micromonosporaceae</taxon>
        <taxon>Dactylosporangium</taxon>
    </lineage>
</organism>
<accession>A0A919UAK9</accession>
<dbReference type="GO" id="GO:0016491">
    <property type="term" value="F:oxidoreductase activity"/>
    <property type="evidence" value="ECO:0007669"/>
    <property type="project" value="InterPro"/>
</dbReference>
<comment type="caution">
    <text evidence="2">The sequence shown here is derived from an EMBL/GenBank/DDBJ whole genome shotgun (WGS) entry which is preliminary data.</text>
</comment>
<evidence type="ECO:0000259" key="1">
    <source>
        <dbReference type="Pfam" id="PF07992"/>
    </source>
</evidence>
<dbReference type="Pfam" id="PF07992">
    <property type="entry name" value="Pyr_redox_2"/>
    <property type="match status" value="1"/>
</dbReference>
<dbReference type="PANTHER" id="PTHR43755">
    <property type="match status" value="1"/>
</dbReference>
<evidence type="ECO:0000313" key="2">
    <source>
        <dbReference type="EMBL" id="GIG48624.1"/>
    </source>
</evidence>
<sequence>MIFVVTRVLVLGAGFGGLELSTTVAQACGPDVELTLVDQADGFVFGFSKLDVMFGRTGPEQVLHRYTGLAGPGVRFVAATVTAIDPAARRVETTAGPFDADILVVALGADLHPEATPGLLDGGHEFYTVAGAFGVRDVLDGFTGGRVVVGVTSTPFKCPPAPSETALLMHEFLTARGLRDGSEISLVMPLGTPIPPSPEASAAVLAAFEQHGIRWYPERLVRALDPARRVALLSDGGELPYDLFLGVPVHRVPDVVAGSGLAVDGWIPVDPRTLETAFPGVYAVGDVTSVGTPKAGVFAEGQAAVVAERIVATVRGGTPDAQYDGRGVCYLEFGHDQVAKVDVTFRSGERPVGGLEGPSTALVADKTAFGTDRIRRWFGRDWIPTA</sequence>
<protein>
    <submittedName>
        <fullName evidence="2">Dehydrogenase/reductase</fullName>
    </submittedName>
</protein>
<gene>
    <name evidence="2" type="ORF">Dsi01nite_066650</name>
</gene>
<dbReference type="PANTHER" id="PTHR43755:SF1">
    <property type="entry name" value="FAD-DEPENDENT PYRIDINE NUCLEOTIDE-DISULPHIDE OXIDOREDUCTASE"/>
    <property type="match status" value="1"/>
</dbReference>
<dbReference type="Proteomes" id="UP000660611">
    <property type="component" value="Unassembled WGS sequence"/>
</dbReference>
<feature type="domain" description="FAD/NAD(P)-binding" evidence="1">
    <location>
        <begin position="7"/>
        <end position="294"/>
    </location>
</feature>
<proteinExistence type="predicted"/>
<dbReference type="InterPro" id="IPR052541">
    <property type="entry name" value="SQRD"/>
</dbReference>
<reference evidence="2" key="1">
    <citation type="submission" date="2021-01" db="EMBL/GenBank/DDBJ databases">
        <title>Whole genome shotgun sequence of Dactylosporangium siamense NBRC 106093.</title>
        <authorList>
            <person name="Komaki H."/>
            <person name="Tamura T."/>
        </authorList>
    </citation>
    <scope>NUCLEOTIDE SEQUENCE</scope>
    <source>
        <strain evidence="2">NBRC 106093</strain>
    </source>
</reference>
<dbReference type="InterPro" id="IPR023753">
    <property type="entry name" value="FAD/NAD-binding_dom"/>
</dbReference>
<dbReference type="PRINTS" id="PR00368">
    <property type="entry name" value="FADPNR"/>
</dbReference>
<dbReference type="Gene3D" id="3.50.50.60">
    <property type="entry name" value="FAD/NAD(P)-binding domain"/>
    <property type="match status" value="2"/>
</dbReference>
<keyword evidence="3" id="KW-1185">Reference proteome</keyword>
<name>A0A919UAK9_9ACTN</name>
<evidence type="ECO:0000313" key="3">
    <source>
        <dbReference type="Proteomes" id="UP000660611"/>
    </source>
</evidence>